<accession>A0ABP8E441</accession>
<feature type="region of interest" description="Disordered" evidence="1">
    <location>
        <begin position="1"/>
        <end position="70"/>
    </location>
</feature>
<dbReference type="Proteomes" id="UP001501594">
    <property type="component" value="Unassembled WGS sequence"/>
</dbReference>
<reference evidence="3" key="1">
    <citation type="journal article" date="2019" name="Int. J. Syst. Evol. Microbiol.">
        <title>The Global Catalogue of Microorganisms (GCM) 10K type strain sequencing project: providing services to taxonomists for standard genome sequencing and annotation.</title>
        <authorList>
            <consortium name="The Broad Institute Genomics Platform"/>
            <consortium name="The Broad Institute Genome Sequencing Center for Infectious Disease"/>
            <person name="Wu L."/>
            <person name="Ma J."/>
        </authorList>
    </citation>
    <scope>NUCLEOTIDE SEQUENCE [LARGE SCALE GENOMIC DNA]</scope>
    <source>
        <strain evidence="3">JCM 17442</strain>
    </source>
</reference>
<name>A0ABP8E441_9MICO</name>
<protein>
    <submittedName>
        <fullName evidence="2">Uncharacterized protein</fullName>
    </submittedName>
</protein>
<keyword evidence="3" id="KW-1185">Reference proteome</keyword>
<organism evidence="2 3">
    <name type="scientific">Frondihabitans peucedani</name>
    <dbReference type="NCBI Taxonomy" id="598626"/>
    <lineage>
        <taxon>Bacteria</taxon>
        <taxon>Bacillati</taxon>
        <taxon>Actinomycetota</taxon>
        <taxon>Actinomycetes</taxon>
        <taxon>Micrococcales</taxon>
        <taxon>Microbacteriaceae</taxon>
        <taxon>Frondihabitans</taxon>
    </lineage>
</organism>
<feature type="compositionally biased region" description="Basic and acidic residues" evidence="1">
    <location>
        <begin position="29"/>
        <end position="47"/>
    </location>
</feature>
<evidence type="ECO:0000256" key="1">
    <source>
        <dbReference type="SAM" id="MobiDB-lite"/>
    </source>
</evidence>
<evidence type="ECO:0000313" key="3">
    <source>
        <dbReference type="Proteomes" id="UP001501594"/>
    </source>
</evidence>
<evidence type="ECO:0000313" key="2">
    <source>
        <dbReference type="EMBL" id="GAA4266912.1"/>
    </source>
</evidence>
<comment type="caution">
    <text evidence="2">The sequence shown here is derived from an EMBL/GenBank/DDBJ whole genome shotgun (WGS) entry which is preliminary data.</text>
</comment>
<proteinExistence type="predicted"/>
<gene>
    <name evidence="2" type="ORF">GCM10022256_25240</name>
</gene>
<sequence length="70" mass="7689">MATRSTDDEEHPMTDHPDDVEALDSEPDAEARRGDSADEVAQTDHDITNPSNNLPEEEVNDLLGGSFPLR</sequence>
<dbReference type="EMBL" id="BAABAU010000003">
    <property type="protein sequence ID" value="GAA4266912.1"/>
    <property type="molecule type" value="Genomic_DNA"/>
</dbReference>